<evidence type="ECO:0000313" key="3">
    <source>
        <dbReference type="Proteomes" id="UP001189429"/>
    </source>
</evidence>
<evidence type="ECO:0000313" key="2">
    <source>
        <dbReference type="EMBL" id="CAK0818620.1"/>
    </source>
</evidence>
<name>A0ABN9RHR2_9DINO</name>
<reference evidence="2" key="1">
    <citation type="submission" date="2023-10" db="EMBL/GenBank/DDBJ databases">
        <authorList>
            <person name="Chen Y."/>
            <person name="Shah S."/>
            <person name="Dougan E. K."/>
            <person name="Thang M."/>
            <person name="Chan C."/>
        </authorList>
    </citation>
    <scope>NUCLEOTIDE SEQUENCE [LARGE SCALE GENOMIC DNA]</scope>
</reference>
<organism evidence="2 3">
    <name type="scientific">Prorocentrum cordatum</name>
    <dbReference type="NCBI Taxonomy" id="2364126"/>
    <lineage>
        <taxon>Eukaryota</taxon>
        <taxon>Sar</taxon>
        <taxon>Alveolata</taxon>
        <taxon>Dinophyceae</taxon>
        <taxon>Prorocentrales</taxon>
        <taxon>Prorocentraceae</taxon>
        <taxon>Prorocentrum</taxon>
    </lineage>
</organism>
<evidence type="ECO:0000256" key="1">
    <source>
        <dbReference type="SAM" id="MobiDB-lite"/>
    </source>
</evidence>
<comment type="caution">
    <text evidence="2">The sequence shown here is derived from an EMBL/GenBank/DDBJ whole genome shotgun (WGS) entry which is preliminary data.</text>
</comment>
<accession>A0ABN9RHR2</accession>
<feature type="non-terminal residue" evidence="2">
    <location>
        <position position="425"/>
    </location>
</feature>
<protein>
    <submittedName>
        <fullName evidence="2">Uncharacterized protein</fullName>
    </submittedName>
</protein>
<sequence>MGILGSWGRAARGGPAELDSLGVGLGLLAEESSDRALAACSFVSIRALVIVSAIVGFFKEEIASRRGWYALTPDLDVYSHSLSETRLFGFVALPSSGTLFSESEFGNRWRAASAACSDDWEPTELEVCAAPEAMRPRCLSVPDVEKPSRRTEGKTSFMSSPAAAAATSVVVVLYPRWLVGLGALPDAGGLCWFTLSAEDATQLRQAVRHKDFDGYLIVDKDYTAAKGRECLLAKAVDPAAPGTELETGARMPDIQTRSDGSRHRHSMEAARQVAATERTEWPITSPRTASRRLEFLARLVQHPRARLTKWVDECRLEATDESVGDHDLAMRLAELGPSFDELNLGKLAPFQPLMRKAQMAEWRHRDRLAAAPRDDLVEERRMAKEERPLSRSGGGGGVAGSEGSKAELRRKIRQPAAEQKKFQDE</sequence>
<gene>
    <name evidence="2" type="ORF">PCOR1329_LOCUS20828</name>
</gene>
<feature type="region of interest" description="Disordered" evidence="1">
    <location>
        <begin position="373"/>
        <end position="425"/>
    </location>
</feature>
<keyword evidence="3" id="KW-1185">Reference proteome</keyword>
<feature type="compositionally biased region" description="Basic and acidic residues" evidence="1">
    <location>
        <begin position="373"/>
        <end position="389"/>
    </location>
</feature>
<dbReference type="EMBL" id="CAUYUJ010006780">
    <property type="protein sequence ID" value="CAK0818620.1"/>
    <property type="molecule type" value="Genomic_DNA"/>
</dbReference>
<dbReference type="Proteomes" id="UP001189429">
    <property type="component" value="Unassembled WGS sequence"/>
</dbReference>
<proteinExistence type="predicted"/>